<keyword evidence="4" id="KW-0479">Metal-binding</keyword>
<protein>
    <submittedName>
        <fullName evidence="14">Insulin-degrading enzyme</fullName>
    </submittedName>
</protein>
<evidence type="ECO:0000259" key="11">
    <source>
        <dbReference type="Pfam" id="PF05193"/>
    </source>
</evidence>
<evidence type="ECO:0000313" key="14">
    <source>
        <dbReference type="EMBL" id="EAU88742.1"/>
    </source>
</evidence>
<dbReference type="GO" id="GO:0005739">
    <property type="term" value="C:mitochondrion"/>
    <property type="evidence" value="ECO:0007669"/>
    <property type="project" value="TreeGrafter"/>
</dbReference>
<keyword evidence="15" id="KW-1185">Reference proteome</keyword>
<dbReference type="FunFam" id="3.30.830.10:FF:000012">
    <property type="entry name" value="Protease 3"/>
    <property type="match status" value="1"/>
</dbReference>
<dbReference type="Proteomes" id="UP000001861">
    <property type="component" value="Unassembled WGS sequence"/>
</dbReference>
<dbReference type="STRING" id="240176.A8NEK1"/>
<dbReference type="Pfam" id="PF16187">
    <property type="entry name" value="Peptidase_M16_M"/>
    <property type="match status" value="1"/>
</dbReference>
<reference evidence="14 15" key="1">
    <citation type="journal article" date="2010" name="Proc. Natl. Acad. Sci. U.S.A.">
        <title>Insights into evolution of multicellular fungi from the assembled chromosomes of the mushroom Coprinopsis cinerea (Coprinus cinereus).</title>
        <authorList>
            <person name="Stajich J.E."/>
            <person name="Wilke S.K."/>
            <person name="Ahren D."/>
            <person name="Au C.H."/>
            <person name="Birren B.W."/>
            <person name="Borodovsky M."/>
            <person name="Burns C."/>
            <person name="Canback B."/>
            <person name="Casselton L.A."/>
            <person name="Cheng C.K."/>
            <person name="Deng J."/>
            <person name="Dietrich F.S."/>
            <person name="Fargo D.C."/>
            <person name="Farman M.L."/>
            <person name="Gathman A.C."/>
            <person name="Goldberg J."/>
            <person name="Guigo R."/>
            <person name="Hoegger P.J."/>
            <person name="Hooker J.B."/>
            <person name="Huggins A."/>
            <person name="James T.Y."/>
            <person name="Kamada T."/>
            <person name="Kilaru S."/>
            <person name="Kodira C."/>
            <person name="Kues U."/>
            <person name="Kupfer D."/>
            <person name="Kwan H.S."/>
            <person name="Lomsadze A."/>
            <person name="Li W."/>
            <person name="Lilly W.W."/>
            <person name="Ma L.J."/>
            <person name="Mackey A.J."/>
            <person name="Manning G."/>
            <person name="Martin F."/>
            <person name="Muraguchi H."/>
            <person name="Natvig D.O."/>
            <person name="Palmerini H."/>
            <person name="Ramesh M.A."/>
            <person name="Rehmeyer C.J."/>
            <person name="Roe B.A."/>
            <person name="Shenoy N."/>
            <person name="Stanke M."/>
            <person name="Ter-Hovhannisyan V."/>
            <person name="Tunlid A."/>
            <person name="Velagapudi R."/>
            <person name="Vision T.J."/>
            <person name="Zeng Q."/>
            <person name="Zolan M.E."/>
            <person name="Pukkila P.J."/>
        </authorList>
    </citation>
    <scope>NUCLEOTIDE SEQUENCE [LARGE SCALE GENOMIC DNA]</scope>
    <source>
        <strain evidence="15">Okayama-7 / 130 / ATCC MYA-4618 / FGSC 9003</strain>
    </source>
</reference>
<evidence type="ECO:0000256" key="9">
    <source>
        <dbReference type="SAM" id="MobiDB-lite"/>
    </source>
</evidence>
<dbReference type="eggNOG" id="KOG0959">
    <property type="taxonomic scope" value="Eukaryota"/>
</dbReference>
<evidence type="ECO:0000259" key="10">
    <source>
        <dbReference type="Pfam" id="PF00675"/>
    </source>
</evidence>
<dbReference type="PANTHER" id="PTHR43690:SF18">
    <property type="entry name" value="INSULIN-DEGRADING ENZYME-RELATED"/>
    <property type="match status" value="1"/>
</dbReference>
<gene>
    <name evidence="14" type="ORF">CC1G_01115</name>
</gene>
<keyword evidence="5" id="KW-0378">Hydrolase</keyword>
<dbReference type="InterPro" id="IPR011249">
    <property type="entry name" value="Metalloenz_LuxS/M16"/>
</dbReference>
<dbReference type="Pfam" id="PF22456">
    <property type="entry name" value="PqqF-like_C_4"/>
    <property type="match status" value="1"/>
</dbReference>
<dbReference type="GO" id="GO:0046872">
    <property type="term" value="F:metal ion binding"/>
    <property type="evidence" value="ECO:0007669"/>
    <property type="project" value="UniProtKB-KW"/>
</dbReference>
<evidence type="ECO:0000256" key="5">
    <source>
        <dbReference type="ARBA" id="ARBA00022801"/>
    </source>
</evidence>
<dbReference type="GO" id="GO:0005829">
    <property type="term" value="C:cytosol"/>
    <property type="evidence" value="ECO:0007669"/>
    <property type="project" value="TreeGrafter"/>
</dbReference>
<dbReference type="Gene3D" id="3.30.830.10">
    <property type="entry name" value="Metalloenzyme, LuxS/M16 peptidase-like"/>
    <property type="match status" value="4"/>
</dbReference>
<comment type="cofactor">
    <cofactor evidence="1">
        <name>Zn(2+)</name>
        <dbReference type="ChEBI" id="CHEBI:29105"/>
    </cofactor>
</comment>
<dbReference type="RefSeq" id="XP_001833053.1">
    <property type="nucleotide sequence ID" value="XM_001833001.1"/>
</dbReference>
<name>A8NEK1_COPC7</name>
<feature type="domain" description="Peptidase M16 C-terminal" evidence="11">
    <location>
        <begin position="261"/>
        <end position="431"/>
    </location>
</feature>
<dbReference type="Pfam" id="PF00675">
    <property type="entry name" value="Peptidase_M16"/>
    <property type="match status" value="1"/>
</dbReference>
<dbReference type="Pfam" id="PF05193">
    <property type="entry name" value="Peptidase_M16_C"/>
    <property type="match status" value="1"/>
</dbReference>
<dbReference type="InterPro" id="IPR007863">
    <property type="entry name" value="Peptidase_M16_C"/>
</dbReference>
<dbReference type="GO" id="GO:0043171">
    <property type="term" value="P:peptide catabolic process"/>
    <property type="evidence" value="ECO:0007669"/>
    <property type="project" value="TreeGrafter"/>
</dbReference>
<dbReference type="PANTHER" id="PTHR43690">
    <property type="entry name" value="NARDILYSIN"/>
    <property type="match status" value="1"/>
</dbReference>
<dbReference type="VEuPathDB" id="FungiDB:CC1G_01115"/>
<dbReference type="InterPro" id="IPR011765">
    <property type="entry name" value="Pept_M16_N"/>
</dbReference>
<keyword evidence="3" id="KW-0645">Protease</keyword>
<feature type="domain" description="Coenzyme PQQ synthesis protein F-like C-terminal lobe" evidence="13">
    <location>
        <begin position="844"/>
        <end position="943"/>
    </location>
</feature>
<dbReference type="PROSITE" id="PS00143">
    <property type="entry name" value="INSULINASE"/>
    <property type="match status" value="1"/>
</dbReference>
<dbReference type="FunFam" id="3.30.830.10:FF:000003">
    <property type="entry name" value="Insulin-degrading enzyme"/>
    <property type="match status" value="1"/>
</dbReference>
<dbReference type="InterPro" id="IPR050626">
    <property type="entry name" value="Peptidase_M16"/>
</dbReference>
<dbReference type="SUPFAM" id="SSF63411">
    <property type="entry name" value="LuxS/MPP-like metallohydrolase"/>
    <property type="match status" value="4"/>
</dbReference>
<dbReference type="GeneID" id="6009544"/>
<feature type="domain" description="Peptidase M16 N-terminal" evidence="10">
    <location>
        <begin position="54"/>
        <end position="189"/>
    </location>
</feature>
<evidence type="ECO:0000256" key="6">
    <source>
        <dbReference type="ARBA" id="ARBA00022833"/>
    </source>
</evidence>
<evidence type="ECO:0000256" key="7">
    <source>
        <dbReference type="ARBA" id="ARBA00023049"/>
    </source>
</evidence>
<comment type="caution">
    <text evidence="14">The sequence shown here is derived from an EMBL/GenBank/DDBJ whole genome shotgun (WGS) entry which is preliminary data.</text>
</comment>
<evidence type="ECO:0000259" key="12">
    <source>
        <dbReference type="Pfam" id="PF16187"/>
    </source>
</evidence>
<evidence type="ECO:0000256" key="2">
    <source>
        <dbReference type="ARBA" id="ARBA00007261"/>
    </source>
</evidence>
<dbReference type="EMBL" id="AACS02000002">
    <property type="protein sequence ID" value="EAU88742.1"/>
    <property type="molecule type" value="Genomic_DNA"/>
</dbReference>
<dbReference type="OMA" id="WIFDEMK"/>
<proteinExistence type="inferred from homology"/>
<evidence type="ECO:0000256" key="1">
    <source>
        <dbReference type="ARBA" id="ARBA00001947"/>
    </source>
</evidence>
<keyword evidence="6" id="KW-0862">Zinc</keyword>
<sequence length="1116" mass="126606">MAPSTTTDENDWRRVIPEQASIPSFQVFTKPIQKSEQDERDYRLIRLDNGLKALLVHDSKADKAAAALDVGVGHLSDPDDMPGLAHFCEHLLFMGTEQFPRENEYAEYLAKNNGGSNAYTSTSNTNYYFNVSTAALPGALERFSGFFHSPLFAPSCTSRELNAVDSEHKKNHQTDLWRIFQLNKHLSKPGHVWSKFGSGSRESLTKAARSLKALGKLGENGKQRDSLQASPASSRIPSPAPSTTSSSSDSEADGGAVGRETRRRVVEWWTKEYCASRMNLCVIGQESLDELANMVSTNFSPVPNRDCQAYPSWREHPFGEKEKGTLVSVATVMTFHALEISFPLEWQGHNWRTKPAHFLSHFIGHEGPGSLHSYLKGKHWITALSSGPQNLARGFAMFKITVHLTEEGFKNYRDIVLAAFHYISLLRSAEFQPFAQHERVLLSQIRFRFAEKKRPDDYASAVAENMASPVPPERLISATQLTWDWDDNGADERKVREYLETFRLSEGRVVLMAKQEDHEKITPGIEWSKEPWYGTSYNVKEWESDFIEQANGPNTLPELYLPGPNEFIPTNLDVEKRDVPEPLKRPHLIRETPLSTLWHKKDDRFWVPKARIVIDIRSPFVNETARSSALSRLYIDLVNDSLTEFTYDADLAGLSYNLFSHSTGIYIAVTGYNDKVSVLLKHVLENIKNIKIETGRFQAIQEEVKREWRNFFFGQSYSLSDYYARHLLTEQHWTIEDKLRELMTIKEDELPGHINKILKNANLRMLVAGNVYKDEAIKIAEMAEQGLEPISPDAIKENALVLPPGSDNIWTLPIVNPNQANSAITYFVHFGSVADQRLRVLSSLLVKILSEPAFNVLRTREQLGYIVFCTAWTLAGSSQKGMRIVVQSEKFPSYLEERVEAFLDEMKERLATMSDEEFAEHKKSLERKWLEVDKNMNDEASRFISQINSGQLDFLRNENDARFLSSVTKQDVEELFLSKVHQSSPTRSKLAVHMISKKPRTKKVSLEAAERFEQEVSTKFPNADAKGWREALEENPTQTEFVQYWTGVLGDSEESKSLLETIPALIEEYPVPGEKQVDNKPSATYITDVPAFKAGLTSAPPTGPLVEWNDLPVPKF</sequence>
<dbReference type="GO" id="GO:0051603">
    <property type="term" value="P:proteolysis involved in protein catabolic process"/>
    <property type="evidence" value="ECO:0007669"/>
    <property type="project" value="TreeGrafter"/>
</dbReference>
<comment type="similarity">
    <text evidence="2 8">Belongs to the peptidase M16 family.</text>
</comment>
<dbReference type="AlphaFoldDB" id="A8NEK1"/>
<feature type="compositionally biased region" description="Low complexity" evidence="9">
    <location>
        <begin position="229"/>
        <end position="249"/>
    </location>
</feature>
<keyword evidence="7" id="KW-0482">Metalloprotease</keyword>
<feature type="region of interest" description="Disordered" evidence="9">
    <location>
        <begin position="215"/>
        <end position="258"/>
    </location>
</feature>
<evidence type="ECO:0000256" key="8">
    <source>
        <dbReference type="RuleBase" id="RU004447"/>
    </source>
</evidence>
<organism evidence="14 15">
    <name type="scientific">Coprinopsis cinerea (strain Okayama-7 / 130 / ATCC MYA-4618 / FGSC 9003)</name>
    <name type="common">Inky cap fungus</name>
    <name type="synonym">Hormographiella aspergillata</name>
    <dbReference type="NCBI Taxonomy" id="240176"/>
    <lineage>
        <taxon>Eukaryota</taxon>
        <taxon>Fungi</taxon>
        <taxon>Dikarya</taxon>
        <taxon>Basidiomycota</taxon>
        <taxon>Agaricomycotina</taxon>
        <taxon>Agaricomycetes</taxon>
        <taxon>Agaricomycetidae</taxon>
        <taxon>Agaricales</taxon>
        <taxon>Agaricineae</taxon>
        <taxon>Psathyrellaceae</taxon>
        <taxon>Coprinopsis</taxon>
    </lineage>
</organism>
<dbReference type="InParanoid" id="A8NEK1"/>
<evidence type="ECO:0000313" key="15">
    <source>
        <dbReference type="Proteomes" id="UP000001861"/>
    </source>
</evidence>
<evidence type="ECO:0000256" key="3">
    <source>
        <dbReference type="ARBA" id="ARBA00022670"/>
    </source>
</evidence>
<feature type="domain" description="Peptidase M16 middle/third" evidence="12">
    <location>
        <begin position="447"/>
        <end position="741"/>
    </location>
</feature>
<dbReference type="MEROPS" id="M16.008"/>
<accession>A8NEK1</accession>
<dbReference type="KEGG" id="cci:CC1G_01115"/>
<dbReference type="InterPro" id="IPR001431">
    <property type="entry name" value="Pept_M16_Zn_BS"/>
</dbReference>
<dbReference type="InterPro" id="IPR054734">
    <property type="entry name" value="PqqF-like_C_4"/>
</dbReference>
<dbReference type="GO" id="GO:0004222">
    <property type="term" value="F:metalloendopeptidase activity"/>
    <property type="evidence" value="ECO:0007669"/>
    <property type="project" value="InterPro"/>
</dbReference>
<dbReference type="OrthoDB" id="952271at2759"/>
<dbReference type="FunFam" id="3.30.830.10:FF:000005">
    <property type="entry name" value="nardilysin isoform X1"/>
    <property type="match status" value="1"/>
</dbReference>
<evidence type="ECO:0000259" key="13">
    <source>
        <dbReference type="Pfam" id="PF22456"/>
    </source>
</evidence>
<dbReference type="FunCoup" id="A8NEK1">
    <property type="interactions" value="419"/>
</dbReference>
<dbReference type="InterPro" id="IPR032632">
    <property type="entry name" value="Peptidase_M16_M"/>
</dbReference>
<evidence type="ECO:0000256" key="4">
    <source>
        <dbReference type="ARBA" id="ARBA00022723"/>
    </source>
</evidence>